<dbReference type="Pfam" id="PF01255">
    <property type="entry name" value="Prenyltransf"/>
    <property type="match status" value="1"/>
</dbReference>
<feature type="binding site" evidence="2">
    <location>
        <begin position="232"/>
        <end position="234"/>
    </location>
    <ligand>
        <name>substrate</name>
    </ligand>
</feature>
<feature type="binding site" evidence="2">
    <location>
        <position position="109"/>
    </location>
    <ligand>
        <name>substrate</name>
    </ligand>
</feature>
<dbReference type="NCBIfam" id="NF011404">
    <property type="entry name" value="PRK14829.1"/>
    <property type="match status" value="1"/>
</dbReference>
<evidence type="ECO:0000256" key="1">
    <source>
        <dbReference type="ARBA" id="ARBA00022679"/>
    </source>
</evidence>
<comment type="cofactor">
    <cofactor evidence="2">
        <name>Mg(2+)</name>
        <dbReference type="ChEBI" id="CHEBI:18420"/>
    </cofactor>
    <text evidence="2">Binds 2 magnesium ions per subunit.</text>
</comment>
<evidence type="ECO:0000313" key="3">
    <source>
        <dbReference type="EMBL" id="MBB6334363.1"/>
    </source>
</evidence>
<dbReference type="GO" id="GO:0008834">
    <property type="term" value="F:ditrans,polycis-undecaprenyl-diphosphate synthase [(2E,6E)-farnesyl-diphosphate specific] activity"/>
    <property type="evidence" value="ECO:0007669"/>
    <property type="project" value="TreeGrafter"/>
</dbReference>
<feature type="binding site" evidence="2">
    <location>
        <begin position="59"/>
        <end position="62"/>
    </location>
    <ligand>
        <name>substrate</name>
    </ligand>
</feature>
<comment type="function">
    <text evidence="2">Catalyzes the condensation of isopentenyl diphosphate (IPP) with allylic pyrophosphates generating different type of terpenoids.</text>
</comment>
<comment type="subunit">
    <text evidence="2">Homodimer.</text>
</comment>
<organism evidence="3 4">
    <name type="scientific">Schaalia hyovaginalis</name>
    <dbReference type="NCBI Taxonomy" id="29316"/>
    <lineage>
        <taxon>Bacteria</taxon>
        <taxon>Bacillati</taxon>
        <taxon>Actinomycetota</taxon>
        <taxon>Actinomycetes</taxon>
        <taxon>Actinomycetales</taxon>
        <taxon>Actinomycetaceae</taxon>
        <taxon>Schaalia</taxon>
    </lineage>
</organism>
<name>A0A923E1S0_9ACTO</name>
<keyword evidence="2" id="KW-0479">Metal-binding</keyword>
<dbReference type="CDD" id="cd00475">
    <property type="entry name" value="Cis_IPPS"/>
    <property type="match status" value="1"/>
</dbReference>
<keyword evidence="1 2" id="KW-0808">Transferase</keyword>
<dbReference type="GO" id="GO:0016094">
    <property type="term" value="P:polyprenol biosynthetic process"/>
    <property type="evidence" value="ECO:0007669"/>
    <property type="project" value="TreeGrafter"/>
</dbReference>
<dbReference type="NCBIfam" id="TIGR00055">
    <property type="entry name" value="uppS"/>
    <property type="match status" value="1"/>
</dbReference>
<gene>
    <name evidence="3" type="ORF">HD592_000928</name>
</gene>
<proteinExistence type="inferred from homology"/>
<dbReference type="PROSITE" id="PS01066">
    <property type="entry name" value="UPP_SYNTHASE"/>
    <property type="match status" value="1"/>
</dbReference>
<dbReference type="InterPro" id="IPR018520">
    <property type="entry name" value="UPP_synth-like_CS"/>
</dbReference>
<feature type="binding site" evidence="2">
    <location>
        <position position="245"/>
    </location>
    <ligand>
        <name>Mg(2+)</name>
        <dbReference type="ChEBI" id="CHEBI:18420"/>
    </ligand>
</feature>
<feature type="active site" description="Proton acceptor" evidence="2">
    <location>
        <position position="106"/>
    </location>
</feature>
<feature type="binding site" evidence="2">
    <location>
        <position position="226"/>
    </location>
    <ligand>
        <name>substrate</name>
    </ligand>
</feature>
<evidence type="ECO:0000256" key="2">
    <source>
        <dbReference type="HAMAP-Rule" id="MF_01139"/>
    </source>
</evidence>
<reference evidence="3" key="1">
    <citation type="submission" date="2020-08" db="EMBL/GenBank/DDBJ databases">
        <title>Sequencing the genomes of 1000 actinobacteria strains.</title>
        <authorList>
            <person name="Klenk H.-P."/>
        </authorList>
    </citation>
    <scope>NUCLEOTIDE SEQUENCE</scope>
    <source>
        <strain evidence="3">DSM 10695</strain>
    </source>
</reference>
<comment type="caution">
    <text evidence="3">The sequence shown here is derived from an EMBL/GenBank/DDBJ whole genome shotgun (WGS) entry which is preliminary data.</text>
</comment>
<dbReference type="Gene3D" id="3.40.1180.10">
    <property type="entry name" value="Decaprenyl diphosphate synthase-like"/>
    <property type="match status" value="1"/>
</dbReference>
<dbReference type="GO" id="GO:0033850">
    <property type="term" value="F:Z-farnesyl diphosphate synthase activity"/>
    <property type="evidence" value="ECO:0007669"/>
    <property type="project" value="TreeGrafter"/>
</dbReference>
<keyword evidence="2" id="KW-0460">Magnesium</keyword>
<feature type="binding site" evidence="2">
    <location>
        <begin position="103"/>
        <end position="105"/>
    </location>
    <ligand>
        <name>substrate</name>
    </ligand>
</feature>
<dbReference type="EC" id="2.5.1.-" evidence="2"/>
<dbReference type="SUPFAM" id="SSF64005">
    <property type="entry name" value="Undecaprenyl diphosphate synthase"/>
    <property type="match status" value="1"/>
</dbReference>
<dbReference type="GO" id="GO:0005886">
    <property type="term" value="C:plasma membrane"/>
    <property type="evidence" value="ECO:0007669"/>
    <property type="project" value="TreeGrafter"/>
</dbReference>
<feature type="active site" evidence="2">
    <location>
        <position position="58"/>
    </location>
</feature>
<dbReference type="EMBL" id="JACHMK010000001">
    <property type="protein sequence ID" value="MBB6334363.1"/>
    <property type="molecule type" value="Genomic_DNA"/>
</dbReference>
<protein>
    <recommendedName>
        <fullName evidence="2">Isoprenyl transferase</fullName>
        <ecNumber evidence="2">2.5.1.-</ecNumber>
    </recommendedName>
</protein>
<feature type="binding site" evidence="2">
    <location>
        <position position="75"/>
    </location>
    <ligand>
        <name>substrate</name>
    </ligand>
</feature>
<dbReference type="GO" id="GO:0000287">
    <property type="term" value="F:magnesium ion binding"/>
    <property type="evidence" value="ECO:0007669"/>
    <property type="project" value="UniProtKB-UniRule"/>
</dbReference>
<accession>A0A923E1S0</accession>
<dbReference type="GO" id="GO:0005829">
    <property type="term" value="C:cytosol"/>
    <property type="evidence" value="ECO:0007669"/>
    <property type="project" value="TreeGrafter"/>
</dbReference>
<feature type="binding site" evidence="2">
    <location>
        <position position="58"/>
    </location>
    <ligand>
        <name>Mg(2+)</name>
        <dbReference type="ChEBI" id="CHEBI:18420"/>
    </ligand>
</feature>
<dbReference type="InterPro" id="IPR001441">
    <property type="entry name" value="UPP_synth-like"/>
</dbReference>
<comment type="similarity">
    <text evidence="2">Belongs to the UPP synthase family.</text>
</comment>
<dbReference type="InterPro" id="IPR036424">
    <property type="entry name" value="UPP_synth-like_sf"/>
</dbReference>
<sequence>MVAFAGPDRSLEELRALSPMERAGADPFGRLMGPGEWPGPVPSFARGDAPAHVALVMDGNGRWANTRGLTRTEGHRAGEYALMDTIAGAIDAGVRYLSVYTFSTENWKRSPAEVRFIMSYASDVLARRTGQLKEWGVHVRWSGREPRLWKSVIRALGEAEEATRANTTLDLVMCVNYGGRAEIADAARDIAREVRAGRLKPEGVTEKSFARHLYLSDVPDVDLMIRTSGEQRISNYLLWQLAYSEMMFVDTPWPAFDREALWDCLLTYAGRERRFGGAVDALGS</sequence>
<dbReference type="AlphaFoldDB" id="A0A923E1S0"/>
<evidence type="ECO:0000313" key="4">
    <source>
        <dbReference type="Proteomes" id="UP000617426"/>
    </source>
</evidence>
<dbReference type="PANTHER" id="PTHR10291">
    <property type="entry name" value="DEHYDRODOLICHYL DIPHOSPHATE SYNTHASE FAMILY MEMBER"/>
    <property type="match status" value="1"/>
</dbReference>
<keyword evidence="4" id="KW-1185">Reference proteome</keyword>
<dbReference type="GO" id="GO:0030145">
    <property type="term" value="F:manganese ion binding"/>
    <property type="evidence" value="ECO:0007669"/>
    <property type="project" value="TreeGrafter"/>
</dbReference>
<dbReference type="RefSeq" id="WP_184452283.1">
    <property type="nucleotide sequence ID" value="NZ_JACHMK010000001.1"/>
</dbReference>
<feature type="binding site" evidence="2">
    <location>
        <position position="63"/>
    </location>
    <ligand>
        <name>substrate</name>
    </ligand>
</feature>
<feature type="binding site" evidence="2">
    <location>
        <position position="71"/>
    </location>
    <ligand>
        <name>substrate</name>
    </ligand>
</feature>
<dbReference type="HAMAP" id="MF_01139">
    <property type="entry name" value="ISPT"/>
    <property type="match status" value="1"/>
</dbReference>
<dbReference type="Proteomes" id="UP000617426">
    <property type="component" value="Unassembled WGS sequence"/>
</dbReference>
<feature type="binding site" evidence="2">
    <location>
        <position position="107"/>
    </location>
    <ligand>
        <name>substrate</name>
    </ligand>
</feature>
<dbReference type="PANTHER" id="PTHR10291:SF0">
    <property type="entry name" value="DEHYDRODOLICHYL DIPHOSPHATE SYNTHASE 2"/>
    <property type="match status" value="1"/>
</dbReference>